<organism evidence="1 2">
    <name type="scientific">Candidatus Rothia avicola</name>
    <dbReference type="NCBI Taxonomy" id="2840478"/>
    <lineage>
        <taxon>Bacteria</taxon>
        <taxon>Bacillati</taxon>
        <taxon>Actinomycetota</taxon>
        <taxon>Actinomycetes</taxon>
        <taxon>Micrococcales</taxon>
        <taxon>Micrococcaceae</taxon>
        <taxon>Rothia</taxon>
    </lineage>
</organism>
<dbReference type="AlphaFoldDB" id="A0A9D1ZU25"/>
<name>A0A9D1ZU25_9MICC</name>
<dbReference type="EMBL" id="DXCN01000001">
    <property type="protein sequence ID" value="HIY94044.1"/>
    <property type="molecule type" value="Genomic_DNA"/>
</dbReference>
<dbReference type="InterPro" id="IPR029035">
    <property type="entry name" value="DHS-like_NAD/FAD-binding_dom"/>
</dbReference>
<reference evidence="1" key="1">
    <citation type="journal article" date="2021" name="PeerJ">
        <title>Extensive microbial diversity within the chicken gut microbiome revealed by metagenomics and culture.</title>
        <authorList>
            <person name="Gilroy R."/>
            <person name="Ravi A."/>
            <person name="Getino M."/>
            <person name="Pursley I."/>
            <person name="Horton D.L."/>
            <person name="Alikhan N.F."/>
            <person name="Baker D."/>
            <person name="Gharbi K."/>
            <person name="Hall N."/>
            <person name="Watson M."/>
            <person name="Adriaenssens E.M."/>
            <person name="Foster-Nyarko E."/>
            <person name="Jarju S."/>
            <person name="Secka A."/>
            <person name="Antonio M."/>
            <person name="Oren A."/>
            <person name="Chaudhuri R.R."/>
            <person name="La Ragione R."/>
            <person name="Hildebrand F."/>
            <person name="Pallen M.J."/>
        </authorList>
    </citation>
    <scope>NUCLEOTIDE SEQUENCE</scope>
    <source>
        <strain evidence="1">ChiHjej12B11-9195</strain>
    </source>
</reference>
<dbReference type="Gene3D" id="3.40.50.1220">
    <property type="entry name" value="TPP-binding domain"/>
    <property type="match status" value="1"/>
</dbReference>
<gene>
    <name evidence="1" type="ORF">H9821_00020</name>
</gene>
<dbReference type="SUPFAM" id="SSF52467">
    <property type="entry name" value="DHS-like NAD/FAD-binding domain"/>
    <property type="match status" value="1"/>
</dbReference>
<accession>A0A9D1ZU25</accession>
<proteinExistence type="predicted"/>
<dbReference type="Proteomes" id="UP000824134">
    <property type="component" value="Unassembled WGS sequence"/>
</dbReference>
<protein>
    <submittedName>
        <fullName evidence="1">SIR2 family protein</fullName>
    </submittedName>
</protein>
<sequence>MWITGDVELPEEVLDAHERGELVFFIGAGASVGSPSNLPLFNELAKQLAKLASHPFEEDGGLDYFIGRLENLPQKFDAHEHTYDIIANPESKYNSIHQAVAELAQSGGAFRVVTTNYDDHLANAADEGGQTPDVWYAPALPLGGQFEGIVHLHGSIRRPNKEMILSDRDFGSAYLTEAWATRFLLPMFRQFTVVFIGYSYNDTIMRYLTLGLSSAEQNNLCKRFAFTTDKPSDAKWQYLGIQPISYPPDDNHEALTAALKVWSSRARMGKADHRALLLDIILGGPRILPVDDRDYLRSRLQSEDGARDFVSAVENLSDKDKLDWLDWVNDLNQFKKLFIPGNKSAISPILSYWFARIYIGSPTLNGAALRTIQHMGQTMSDSLFNAAVWAAKDLYKHDEEAGLRWQTFLSTSVRGQSIPTNGRILRDLVDKSNATELPLLATLLRPSLLLRTSFLLDPAEERTRYPSADISWDTDECLLNQYIQRAVKESDAGEPRLGTILENSMVAAYELLSSYNSKNFDSLSFGRSAIECHEQDSFRRPVDALIDGLRDYGIKALSVRQELPERWWGFEYTLMQRLALHLVAHDESRAADEKLEWLLERTDLYAHNLKHETYRVLDKALPEASPGVKSKVLEVAIAGPQKPDEDSDTARHLAYMKFNLLAWMVRVDSSWEDAEAEFEKIRLENPDFKVREHPDFSSWMTSGTYGGTLPMEVDEFLSFVEENTAQALEYILSYDRSRPDFHEPTWDDALSLIKESSYQRPDCGIKLWDETNKSEVVAKKSVDIWKAITRGWGKSELGDSGVEAVGRLESFLPDADSADAIADFLLDQVMSQNELPESAVLAGMRNLARILWDKHGEDYKYPENIPPLSSAEPLYLNSWPGTLARYWASEIGRRWGQTNDSDWNGLNQEESQALISLLSGNSYVLNVTQPAIAGELFFYFAADEVFAQKHILSLFGDPQRHAFAWFPFLQTRRYNDRLLAAGLFQNMLEEFDRLHEVPEENVRSYFLNLVVSVLSYSGISDSERENLLNRSITANNGAYAVDFAQAVTRCLQGNETATEDIWRQWLGKHLCNRVKGIPREAKTDEIAAWADLVPYLGGRIPEAVEILKGKEPYFTDNYLNLDIPVEAFREYGNCLVAFITERIRSTDNLEPWARYQVQNLVQQIAQELGDATSQPLLDAARDKGFIPPSD</sequence>
<evidence type="ECO:0000313" key="2">
    <source>
        <dbReference type="Proteomes" id="UP000824134"/>
    </source>
</evidence>
<evidence type="ECO:0000313" key="1">
    <source>
        <dbReference type="EMBL" id="HIY94044.1"/>
    </source>
</evidence>
<reference evidence="1" key="2">
    <citation type="submission" date="2021-04" db="EMBL/GenBank/DDBJ databases">
        <authorList>
            <person name="Gilroy R."/>
        </authorList>
    </citation>
    <scope>NUCLEOTIDE SEQUENCE</scope>
    <source>
        <strain evidence="1">ChiHjej12B11-9195</strain>
    </source>
</reference>
<comment type="caution">
    <text evidence="1">The sequence shown here is derived from an EMBL/GenBank/DDBJ whole genome shotgun (WGS) entry which is preliminary data.</text>
</comment>
<dbReference type="Pfam" id="PF13289">
    <property type="entry name" value="SIR2_2"/>
    <property type="match status" value="1"/>
</dbReference>